<feature type="chain" id="PRO_5025604700" evidence="7">
    <location>
        <begin position="32"/>
        <end position="367"/>
    </location>
</feature>
<evidence type="ECO:0000313" key="10">
    <source>
        <dbReference type="Proteomes" id="UP000435304"/>
    </source>
</evidence>
<comment type="similarity">
    <text evidence="1">Belongs to the peptidase C40 family.</text>
</comment>
<evidence type="ECO:0000259" key="8">
    <source>
        <dbReference type="PROSITE" id="PS51935"/>
    </source>
</evidence>
<dbReference type="Pfam" id="PF00877">
    <property type="entry name" value="NLPC_P60"/>
    <property type="match status" value="1"/>
</dbReference>
<keyword evidence="3" id="KW-0378">Hydrolase</keyword>
<organism evidence="9 10">
    <name type="scientific">Auraticoccus cholistanensis</name>
    <dbReference type="NCBI Taxonomy" id="2656650"/>
    <lineage>
        <taxon>Bacteria</taxon>
        <taxon>Bacillati</taxon>
        <taxon>Actinomycetota</taxon>
        <taxon>Actinomycetes</taxon>
        <taxon>Propionibacteriales</taxon>
        <taxon>Propionibacteriaceae</taxon>
        <taxon>Auraticoccus</taxon>
    </lineage>
</organism>
<dbReference type="AlphaFoldDB" id="A0A6A9UZA3"/>
<evidence type="ECO:0000256" key="4">
    <source>
        <dbReference type="ARBA" id="ARBA00022807"/>
    </source>
</evidence>
<evidence type="ECO:0000256" key="2">
    <source>
        <dbReference type="ARBA" id="ARBA00022670"/>
    </source>
</evidence>
<keyword evidence="4" id="KW-0788">Thiol protease</keyword>
<proteinExistence type="inferred from homology"/>
<dbReference type="SUPFAM" id="SSF54001">
    <property type="entry name" value="Cysteine proteinases"/>
    <property type="match status" value="1"/>
</dbReference>
<feature type="signal peptide" evidence="7">
    <location>
        <begin position="1"/>
        <end position="31"/>
    </location>
</feature>
<dbReference type="GO" id="GO:0008234">
    <property type="term" value="F:cysteine-type peptidase activity"/>
    <property type="evidence" value="ECO:0007669"/>
    <property type="project" value="UniProtKB-KW"/>
</dbReference>
<evidence type="ECO:0000256" key="1">
    <source>
        <dbReference type="ARBA" id="ARBA00007074"/>
    </source>
</evidence>
<dbReference type="PANTHER" id="PTHR47359:SF3">
    <property type="entry name" value="NLP_P60 DOMAIN-CONTAINING PROTEIN-RELATED"/>
    <property type="match status" value="1"/>
</dbReference>
<keyword evidence="5" id="KW-0175">Coiled coil</keyword>
<feature type="region of interest" description="Disordered" evidence="6">
    <location>
        <begin position="185"/>
        <end position="249"/>
    </location>
</feature>
<feature type="domain" description="NlpC/P60" evidence="8">
    <location>
        <begin position="252"/>
        <end position="367"/>
    </location>
</feature>
<keyword evidence="2" id="KW-0645">Protease</keyword>
<dbReference type="Gene3D" id="6.10.250.3150">
    <property type="match status" value="1"/>
</dbReference>
<evidence type="ECO:0000256" key="6">
    <source>
        <dbReference type="SAM" id="MobiDB-lite"/>
    </source>
</evidence>
<evidence type="ECO:0000256" key="7">
    <source>
        <dbReference type="SAM" id="SignalP"/>
    </source>
</evidence>
<dbReference type="InterPro" id="IPR038765">
    <property type="entry name" value="Papain-like_cys_pep_sf"/>
</dbReference>
<evidence type="ECO:0000256" key="5">
    <source>
        <dbReference type="SAM" id="Coils"/>
    </source>
</evidence>
<evidence type="ECO:0000256" key="3">
    <source>
        <dbReference type="ARBA" id="ARBA00022801"/>
    </source>
</evidence>
<dbReference type="InterPro" id="IPR051794">
    <property type="entry name" value="PG_Endopeptidase_C40"/>
</dbReference>
<dbReference type="GO" id="GO:0006508">
    <property type="term" value="P:proteolysis"/>
    <property type="evidence" value="ECO:0007669"/>
    <property type="project" value="UniProtKB-KW"/>
</dbReference>
<accession>A0A6A9UZA3</accession>
<keyword evidence="10" id="KW-1185">Reference proteome</keyword>
<keyword evidence="7" id="KW-0732">Signal</keyword>
<dbReference type="PANTHER" id="PTHR47359">
    <property type="entry name" value="PEPTIDOGLYCAN DL-ENDOPEPTIDASE CWLO"/>
    <property type="match status" value="1"/>
</dbReference>
<dbReference type="Proteomes" id="UP000435304">
    <property type="component" value="Unassembled WGS sequence"/>
</dbReference>
<dbReference type="EMBL" id="WPCU01000010">
    <property type="protein sequence ID" value="MVA77345.1"/>
    <property type="molecule type" value="Genomic_DNA"/>
</dbReference>
<dbReference type="PROSITE" id="PS51935">
    <property type="entry name" value="NLPC_P60"/>
    <property type="match status" value="1"/>
</dbReference>
<feature type="compositionally biased region" description="Basic and acidic residues" evidence="6">
    <location>
        <begin position="219"/>
        <end position="235"/>
    </location>
</feature>
<name>A0A6A9UZA3_9ACTN</name>
<feature type="compositionally biased region" description="Basic and acidic residues" evidence="6">
    <location>
        <begin position="187"/>
        <end position="205"/>
    </location>
</feature>
<feature type="compositionally biased region" description="Low complexity" evidence="6">
    <location>
        <begin position="240"/>
        <end position="249"/>
    </location>
</feature>
<evidence type="ECO:0000313" key="9">
    <source>
        <dbReference type="EMBL" id="MVA77345.1"/>
    </source>
</evidence>
<dbReference type="RefSeq" id="WP_156611516.1">
    <property type="nucleotide sequence ID" value="NZ_WPCU01000010.1"/>
</dbReference>
<sequence>MISCARLASRAAAVTAVAALALGFVVGPASADPIDEARERVEALGMEAAAIDQDYAAAQDRLTKARDRLAAKQADLADQREKVEQMRGQISRIALAQYQGRHLDPTTRLLMSADSDGFMSQFATVEKVNDTQNTSLQQFQTEQANLVDLERATQAEVAQIGTSEAEMADARKRSQEKLAEAQAVLDRLSEEERERLAAEEREAERAAAAAAEEAADAEPAAREERTGDDEQRGQDDGASEDAAASAAVSTGSGRAADAVAFAKAQIGKPYGYGATGPGAYDCSGLTGAAWRAAGVSLPRTSQQQFGSGQSVSIGSLQPGDLVFYYGGISHVAIYVGGGQIVHASRPGKPIGYAPVDSMPIAGARRVG</sequence>
<protein>
    <submittedName>
        <fullName evidence="9">Peptidoglycan endopeptidase</fullName>
    </submittedName>
</protein>
<comment type="caution">
    <text evidence="9">The sequence shown here is derived from an EMBL/GenBank/DDBJ whole genome shotgun (WGS) entry which is preliminary data.</text>
</comment>
<dbReference type="InterPro" id="IPR000064">
    <property type="entry name" value="NLP_P60_dom"/>
</dbReference>
<dbReference type="Gene3D" id="3.90.1720.10">
    <property type="entry name" value="endopeptidase domain like (from Nostoc punctiforme)"/>
    <property type="match status" value="1"/>
</dbReference>
<reference evidence="9 10" key="1">
    <citation type="submission" date="2019-12" db="EMBL/GenBank/DDBJ databases">
        <title>Auraticoccus cholistani sp. nov., an actinomycete isolated from soil of Cholistan desert.</title>
        <authorList>
            <person name="Cheema M.T."/>
        </authorList>
    </citation>
    <scope>NUCLEOTIDE SEQUENCE [LARGE SCALE GENOMIC DNA]</scope>
    <source>
        <strain evidence="9 10">F435</strain>
    </source>
</reference>
<gene>
    <name evidence="9" type="ORF">GC722_15140</name>
</gene>
<feature type="coiled-coil region" evidence="5">
    <location>
        <begin position="34"/>
        <end position="89"/>
    </location>
</feature>